<proteinExistence type="predicted"/>
<feature type="region of interest" description="Disordered" evidence="1">
    <location>
        <begin position="1"/>
        <end position="69"/>
    </location>
</feature>
<reference evidence="2 3" key="1">
    <citation type="submission" date="2019-08" db="EMBL/GenBank/DDBJ databases">
        <authorList>
            <person name="Peeters C."/>
        </authorList>
    </citation>
    <scope>NUCLEOTIDE SEQUENCE [LARGE SCALE GENOMIC DNA]</scope>
    <source>
        <strain evidence="2 3">LMG 31115</strain>
    </source>
</reference>
<feature type="compositionally biased region" description="Basic and acidic residues" evidence="1">
    <location>
        <begin position="53"/>
        <end position="69"/>
    </location>
</feature>
<organism evidence="2 3">
    <name type="scientific">Pandoraea iniqua</name>
    <dbReference type="NCBI Taxonomy" id="2508288"/>
    <lineage>
        <taxon>Bacteria</taxon>
        <taxon>Pseudomonadati</taxon>
        <taxon>Pseudomonadota</taxon>
        <taxon>Betaproteobacteria</taxon>
        <taxon>Burkholderiales</taxon>
        <taxon>Burkholderiaceae</taxon>
        <taxon>Pandoraea</taxon>
    </lineage>
</organism>
<dbReference type="AlphaFoldDB" id="A0A5E4TWF3"/>
<protein>
    <submittedName>
        <fullName evidence="2">Uncharacterized protein</fullName>
    </submittedName>
</protein>
<keyword evidence="3" id="KW-1185">Reference proteome</keyword>
<name>A0A5E4TWF3_9BURK</name>
<gene>
    <name evidence="2" type="ORF">PIN31115_01624</name>
</gene>
<feature type="compositionally biased region" description="Low complexity" evidence="1">
    <location>
        <begin position="15"/>
        <end position="35"/>
    </location>
</feature>
<sequence length="416" mass="44522">MLPVNAYHATPPRSPADSIADDSSSTISGSTDSGRPAVDDHPTMRDASAGDFNHPEHRDRATATRRDAQRARSAALSRISPAIALNAAEDALIRAAAELPDAALDATLQVIAANPDGPQFRELCDGLKRLPLADAQRLFGRLTGRLEASALSPEWGQAFEHLVALRIPLQHRITEAILAILPNSEDDRHGHAFALASESVEARLDAAWLQQTHAMSMAPSSGAATPDATPSLTWENTLASLRRTGDYCNPSRLTRLARVIPSLPEHSRSAAAVSTLKAGIDTEEGEITGGWGELAAVLMDVTPERDRVPLAQALLDAVALASHPAETMDVLKALAQAVPLCPEDHADVIVSTLTNFAAMRAEYAQLNVFTTEQSLDALQAVRNATELDQARRYPLPDFDALLSEALESLAERVYGT</sequence>
<evidence type="ECO:0000313" key="2">
    <source>
        <dbReference type="EMBL" id="VVD91572.1"/>
    </source>
</evidence>
<evidence type="ECO:0000256" key="1">
    <source>
        <dbReference type="SAM" id="MobiDB-lite"/>
    </source>
</evidence>
<accession>A0A5E4TWF3</accession>
<evidence type="ECO:0000313" key="3">
    <source>
        <dbReference type="Proteomes" id="UP000333828"/>
    </source>
</evidence>
<dbReference type="RefSeq" id="WP_150683639.1">
    <property type="nucleotide sequence ID" value="NZ_CABPSI010000002.1"/>
</dbReference>
<dbReference type="Proteomes" id="UP000333828">
    <property type="component" value="Unassembled WGS sequence"/>
</dbReference>
<dbReference type="EMBL" id="CABPSI010000002">
    <property type="protein sequence ID" value="VVD91572.1"/>
    <property type="molecule type" value="Genomic_DNA"/>
</dbReference>